<dbReference type="EMBL" id="HBHP01014428">
    <property type="protein sequence ID" value="CAD9762157.1"/>
    <property type="molecule type" value="Transcribed_RNA"/>
</dbReference>
<dbReference type="SUPFAM" id="SSF57850">
    <property type="entry name" value="RING/U-box"/>
    <property type="match status" value="1"/>
</dbReference>
<sequence>MSWRRFPYGPVQVHPRLRSQTLKKRRGGKDEAGLSPSGKPSKKSKEMKSSPMDQSPAPSPSPMNRKARKRRRSPTEKPSGSVDTKKTESQGGEGSTNSNKIKSILKTPGSPKRKKRRLVFSPTLEEYGETYSKLDYDRSMMAILQYVCDMCMSPLLAQSRFSCPVKGCEFDLCEECYCPFVVKEHKKSFHPNRKKLRFKRIPFEDDE</sequence>
<evidence type="ECO:0000313" key="2">
    <source>
        <dbReference type="EMBL" id="CAD9762157.1"/>
    </source>
</evidence>
<gene>
    <name evidence="2" type="ORF">LSP00402_LOCUS9042</name>
</gene>
<name>A0A7S2TPI7_9EUKA</name>
<evidence type="ECO:0000256" key="1">
    <source>
        <dbReference type="SAM" id="MobiDB-lite"/>
    </source>
</evidence>
<organism evidence="2">
    <name type="scientific">Lotharella oceanica</name>
    <dbReference type="NCBI Taxonomy" id="641309"/>
    <lineage>
        <taxon>Eukaryota</taxon>
        <taxon>Sar</taxon>
        <taxon>Rhizaria</taxon>
        <taxon>Cercozoa</taxon>
        <taxon>Chlorarachniophyceae</taxon>
        <taxon>Lotharella</taxon>
    </lineage>
</organism>
<dbReference type="AlphaFoldDB" id="A0A7S2TPI7"/>
<accession>A0A7S2TPI7</accession>
<reference evidence="2" key="1">
    <citation type="submission" date="2021-01" db="EMBL/GenBank/DDBJ databases">
        <authorList>
            <person name="Corre E."/>
            <person name="Pelletier E."/>
            <person name="Niang G."/>
            <person name="Scheremetjew M."/>
            <person name="Finn R."/>
            <person name="Kale V."/>
            <person name="Holt S."/>
            <person name="Cochrane G."/>
            <person name="Meng A."/>
            <person name="Brown T."/>
            <person name="Cohen L."/>
        </authorList>
    </citation>
    <scope>NUCLEOTIDE SEQUENCE</scope>
    <source>
        <strain evidence="2">CCMP622</strain>
    </source>
</reference>
<proteinExistence type="predicted"/>
<feature type="compositionally biased region" description="Basic residues" evidence="1">
    <location>
        <begin position="15"/>
        <end position="27"/>
    </location>
</feature>
<protein>
    <submittedName>
        <fullName evidence="2">Uncharacterized protein</fullName>
    </submittedName>
</protein>
<feature type="region of interest" description="Disordered" evidence="1">
    <location>
        <begin position="1"/>
        <end position="115"/>
    </location>
</feature>